<sequence>MSYEDIRGVIIAIQSCKLSEGILNQFAMEPSGEEIAFKVHYWGVTPAHMMNISPAKYRSNYKKTH</sequence>
<evidence type="ECO:0000313" key="2">
    <source>
        <dbReference type="Proteomes" id="UP000637074"/>
    </source>
</evidence>
<gene>
    <name evidence="1" type="ORF">AM1BK_43160</name>
</gene>
<keyword evidence="2" id="KW-1185">Reference proteome</keyword>
<dbReference type="RefSeq" id="WP_191276439.1">
    <property type="nucleotide sequence ID" value="NZ_BNDS01000027.1"/>
</dbReference>
<protein>
    <submittedName>
        <fullName evidence="1">Uncharacterized protein</fullName>
    </submittedName>
</protein>
<comment type="caution">
    <text evidence="1">The sequence shown here is derived from an EMBL/GenBank/DDBJ whole genome shotgun (WGS) entry which is preliminary data.</text>
</comment>
<name>A0ABQ3NA16_9BACI</name>
<dbReference type="Proteomes" id="UP000637074">
    <property type="component" value="Unassembled WGS sequence"/>
</dbReference>
<proteinExistence type="predicted"/>
<reference evidence="1 2" key="1">
    <citation type="journal article" date="2022" name="Int. J. Syst. Evol. Microbiol.">
        <title>Neobacillus kokaensis sp. nov., isolated from soil.</title>
        <authorList>
            <person name="Yuki K."/>
            <person name="Matsubara H."/>
            <person name="Yamaguchi S."/>
        </authorList>
    </citation>
    <scope>NUCLEOTIDE SEQUENCE [LARGE SCALE GENOMIC DNA]</scope>
    <source>
        <strain evidence="1 2">LOB 377</strain>
    </source>
</reference>
<accession>A0ABQ3NA16</accession>
<evidence type="ECO:0000313" key="1">
    <source>
        <dbReference type="EMBL" id="GHI00774.1"/>
    </source>
</evidence>
<organism evidence="1 2">
    <name type="scientific">Neobacillus kokaensis</name>
    <dbReference type="NCBI Taxonomy" id="2759023"/>
    <lineage>
        <taxon>Bacteria</taxon>
        <taxon>Bacillati</taxon>
        <taxon>Bacillota</taxon>
        <taxon>Bacilli</taxon>
        <taxon>Bacillales</taxon>
        <taxon>Bacillaceae</taxon>
        <taxon>Neobacillus</taxon>
    </lineage>
</organism>
<dbReference type="EMBL" id="BNDS01000027">
    <property type="protein sequence ID" value="GHI00774.1"/>
    <property type="molecule type" value="Genomic_DNA"/>
</dbReference>